<evidence type="ECO:0000256" key="1">
    <source>
        <dbReference type="SAM" id="MobiDB-lite"/>
    </source>
</evidence>
<feature type="region of interest" description="Disordered" evidence="1">
    <location>
        <begin position="1"/>
        <end position="95"/>
    </location>
</feature>
<accession>A0ABR3WBL4</accession>
<gene>
    <name evidence="2" type="ORF">Daus18300_010027</name>
</gene>
<dbReference type="Proteomes" id="UP001583177">
    <property type="component" value="Unassembled WGS sequence"/>
</dbReference>
<organism evidence="2 3">
    <name type="scientific">Diaporthe australafricana</name>
    <dbReference type="NCBI Taxonomy" id="127596"/>
    <lineage>
        <taxon>Eukaryota</taxon>
        <taxon>Fungi</taxon>
        <taxon>Dikarya</taxon>
        <taxon>Ascomycota</taxon>
        <taxon>Pezizomycotina</taxon>
        <taxon>Sordariomycetes</taxon>
        <taxon>Sordariomycetidae</taxon>
        <taxon>Diaporthales</taxon>
        <taxon>Diaporthaceae</taxon>
        <taxon>Diaporthe</taxon>
    </lineage>
</organism>
<name>A0ABR3WBL4_9PEZI</name>
<keyword evidence="3" id="KW-1185">Reference proteome</keyword>
<evidence type="ECO:0000313" key="2">
    <source>
        <dbReference type="EMBL" id="KAL1858146.1"/>
    </source>
</evidence>
<comment type="caution">
    <text evidence="2">The sequence shown here is derived from an EMBL/GenBank/DDBJ whole genome shotgun (WGS) entry which is preliminary data.</text>
</comment>
<feature type="compositionally biased region" description="Polar residues" evidence="1">
    <location>
        <begin position="79"/>
        <end position="89"/>
    </location>
</feature>
<proteinExistence type="predicted"/>
<evidence type="ECO:0000313" key="3">
    <source>
        <dbReference type="Proteomes" id="UP001583177"/>
    </source>
</evidence>
<dbReference type="EMBL" id="JAWRVE010000107">
    <property type="protein sequence ID" value="KAL1858146.1"/>
    <property type="molecule type" value="Genomic_DNA"/>
</dbReference>
<feature type="compositionally biased region" description="Basic and acidic residues" evidence="1">
    <location>
        <begin position="1"/>
        <end position="10"/>
    </location>
</feature>
<protein>
    <submittedName>
        <fullName evidence="2">Uncharacterized protein</fullName>
    </submittedName>
</protein>
<sequence>MSCNDSKEEAGNPGQPRLSRGESRLQRLISEIDDEDARSRYQEEEADNNIAQAGHGSISSGNYDRTIVTFEPNDPENPYNWSTASQLPTSVVKIP</sequence>
<reference evidence="2 3" key="1">
    <citation type="journal article" date="2024" name="IMA Fungus">
        <title>IMA Genome - F19 : A genome assembly and annotation guide to empower mycologists, including annotated draft genome sequences of Ceratocystis pirilliformis, Diaporthe australafricana, Fusarium ophioides, Paecilomyces lecythidis, and Sporothrix stenoceras.</title>
        <authorList>
            <person name="Aylward J."/>
            <person name="Wilson A.M."/>
            <person name="Visagie C.M."/>
            <person name="Spraker J."/>
            <person name="Barnes I."/>
            <person name="Buitendag C."/>
            <person name="Ceriani C."/>
            <person name="Del Mar Angel L."/>
            <person name="du Plessis D."/>
            <person name="Fuchs T."/>
            <person name="Gasser K."/>
            <person name="Kramer D."/>
            <person name="Li W."/>
            <person name="Munsamy K."/>
            <person name="Piso A."/>
            <person name="Price J.L."/>
            <person name="Sonnekus B."/>
            <person name="Thomas C."/>
            <person name="van der Nest A."/>
            <person name="van Dijk A."/>
            <person name="van Heerden A."/>
            <person name="van Vuuren N."/>
            <person name="Yilmaz N."/>
            <person name="Duong T.A."/>
            <person name="van der Merwe N.A."/>
            <person name="Wingfield M.J."/>
            <person name="Wingfield B.D."/>
        </authorList>
    </citation>
    <scope>NUCLEOTIDE SEQUENCE [LARGE SCALE GENOMIC DNA]</scope>
    <source>
        <strain evidence="2 3">CMW 18300</strain>
    </source>
</reference>